<dbReference type="EMBL" id="GG662609">
    <property type="protein sequence ID" value="EAS00674.3"/>
    <property type="molecule type" value="Genomic_DNA"/>
</dbReference>
<dbReference type="PANTHER" id="PTHR31600:SF2">
    <property type="entry name" value="GAMETE ENRICHED GENE 10 PROTEIN-RELATED"/>
    <property type="match status" value="1"/>
</dbReference>
<feature type="transmembrane region" description="Helical" evidence="2">
    <location>
        <begin position="196"/>
        <end position="213"/>
    </location>
</feature>
<keyword evidence="2" id="KW-0472">Membrane</keyword>
<feature type="transmembrane region" description="Helical" evidence="2">
    <location>
        <begin position="42"/>
        <end position="61"/>
    </location>
</feature>
<reference evidence="4" key="1">
    <citation type="journal article" date="2006" name="PLoS Biol.">
        <title>Macronuclear genome sequence of the ciliate Tetrahymena thermophila, a model eukaryote.</title>
        <authorList>
            <person name="Eisen J.A."/>
            <person name="Coyne R.S."/>
            <person name="Wu M."/>
            <person name="Wu D."/>
            <person name="Thiagarajan M."/>
            <person name="Wortman J.R."/>
            <person name="Badger J.H."/>
            <person name="Ren Q."/>
            <person name="Amedeo P."/>
            <person name="Jones K.M."/>
            <person name="Tallon L.J."/>
            <person name="Delcher A.L."/>
            <person name="Salzberg S.L."/>
            <person name="Silva J.C."/>
            <person name="Haas B.J."/>
            <person name="Majoros W.H."/>
            <person name="Farzad M."/>
            <person name="Carlton J.M."/>
            <person name="Smith R.K. Jr."/>
            <person name="Garg J."/>
            <person name="Pearlman R.E."/>
            <person name="Karrer K.M."/>
            <person name="Sun L."/>
            <person name="Manning G."/>
            <person name="Elde N.C."/>
            <person name="Turkewitz A.P."/>
            <person name="Asai D.J."/>
            <person name="Wilkes D.E."/>
            <person name="Wang Y."/>
            <person name="Cai H."/>
            <person name="Collins K."/>
            <person name="Stewart B.A."/>
            <person name="Lee S.R."/>
            <person name="Wilamowska K."/>
            <person name="Weinberg Z."/>
            <person name="Ruzzo W.L."/>
            <person name="Wloga D."/>
            <person name="Gaertig J."/>
            <person name="Frankel J."/>
            <person name="Tsao C.-C."/>
            <person name="Gorovsky M.A."/>
            <person name="Keeling P.J."/>
            <person name="Waller R.F."/>
            <person name="Patron N.J."/>
            <person name="Cherry J.M."/>
            <person name="Stover N.A."/>
            <person name="Krieger C.J."/>
            <person name="del Toro C."/>
            <person name="Ryder H.F."/>
            <person name="Williamson S.C."/>
            <person name="Barbeau R.A."/>
            <person name="Hamilton E.P."/>
            <person name="Orias E."/>
        </authorList>
    </citation>
    <scope>NUCLEOTIDE SEQUENCE [LARGE SCALE GENOMIC DNA]</scope>
    <source>
        <strain evidence="4">SB210</strain>
    </source>
</reference>
<feature type="transmembrane region" description="Helical" evidence="2">
    <location>
        <begin position="1164"/>
        <end position="1187"/>
    </location>
</feature>
<accession>Q23W31</accession>
<feature type="compositionally biased region" description="Basic and acidic residues" evidence="1">
    <location>
        <begin position="1111"/>
        <end position="1132"/>
    </location>
</feature>
<keyword evidence="4" id="KW-1185">Reference proteome</keyword>
<feature type="transmembrane region" description="Helical" evidence="2">
    <location>
        <begin position="132"/>
        <end position="150"/>
    </location>
</feature>
<name>Q23W31_TETTS</name>
<feature type="region of interest" description="Disordered" evidence="1">
    <location>
        <begin position="1104"/>
        <end position="1144"/>
    </location>
</feature>
<evidence type="ECO:0000256" key="1">
    <source>
        <dbReference type="SAM" id="MobiDB-lite"/>
    </source>
</evidence>
<protein>
    <submittedName>
        <fullName evidence="3">Transmembrane protein, putative</fullName>
    </submittedName>
</protein>
<dbReference type="GeneID" id="7825478"/>
<dbReference type="Proteomes" id="UP000009168">
    <property type="component" value="Unassembled WGS sequence"/>
</dbReference>
<sequence>MKEQRSQQGKTQKNSQNFLKKKCVDFFVEQSHTYLDSFDRPLFLSLILLLMRQASVVFFNFNAKYYEHSSNYQQSSNKFTKLFIVGEWPSGLTSFLIYIILILNILLLIIIVSTLLFYFFEVKIKAYRFISFLLKVYPYSIFIASIYINLQAENGIFILQVINVVLTIIIELAIILSDYDHRFTIKDYLSKKSFKIEIILFFLQILVSFLSIYSNYQILPFFALIYNLVNLLCQFFYHPLNDFYAQSVDTGLTTSNVYISIVIIILQQIESQIDFIVIYLCCIPLTFCAGIVIHALKINQISQLNFTIKQNLLQKSHISDSYMQNMDLHLRYVYQNINCSLKNFISSTKTFVLTEIIAEHHQQCYQYPKCFCENQIDKQSMNNNDLLDEESRKQYLLYYILEGYRKIIEKNKNQLNQFYFSYLAFLINAFENQTMFFREILQIKNKLNNKASLIQRQQLHYFTQLASVEFKLDAQKIQNIEQPKIMNVIRFDELIEECSEIYKNCLSKKYLLLTLMSQEFIDLTQIEFQTKDLQKDRHNLQQYLINIFNINCLSIPLQILCEGFEECLTFDRYFTRLYQKERKNGNGYKNHVYFYSDDSTAVYVSMLSDVGKIVKVAKNFCDVVPVAQNNAQVIGKDLGFIMPNQIAQVHQNILIDCLEKKKLNEEIKEFPLLLGKDKDGWSIPFRLKIQMCMIGNDELGACGWLQQIINDSIYLMSSSLQQNLQICLLDRQFYETIFSDHIKQSELKLIKLSNIIIMLKQIVEKGVPGKIYEAIVVQPGSLNEALIERDKFDENLFSNLIHMNLFQIKFAFYPNNNHFYSFVQYQVIALRPLIQVKQKKDAIRNFQLQILEFMDAEFIKATFDAGLRLLNMNSEHYISIPHLASKTSIYKQNFEEFDASNEDDTTQNKNDSYYQKISFVDLNQKDSPILKGKRSSSKIYQEDSHKKLLFQDNHFINQTKQFSLTKIQYADQNSKALVNKLNSEKSIQSTTIQHAKKTNDIENDFLVNLDSNRSIQILSNETGICFSPLSTNRKTQNNLFDSQKQILYKGENKILSKPIMEYSVEDDYSPQKIQNFFHSSKKMEVSISDKLKVVTQNLINLKNHSENQLSNDKKSSQDQDKNNQNAKDDKDNNSTQSSQYSKSSSMQQIMQTIRSKQSSSGLKLINFLGIFSLITIFVLNFVCYYSQTIEQNRQRKNFNEIFWVYQVKRFSLLVFGNQIYLLSILSKMYYLPTLYDQKYSYGLVLYTNKYMNSAYKNLTIEMYEGDPSQIDVFNIVDNYQINHTIPNTMNPLQYTNTTTQLSYLINYFNNYVFYMTSLIDTQQYNFKAGQINSDRIYSALDEVYAQNNDIFQNYQDHSKYLIQMQLILITVVTLIFSLSIIPIYAYSQIQREKILRLFATVPPDKIYLMIKSLNKYYEKQEHSDQMRKNKQNVGRFFTINIQNNYTRNFTQAQSQAQSKSIGQKSQQGIQNNIFSTNTVGIRDFKKKKNLSRTNKISRFNCKINIGILICLVLNQFYPISNYVITQIQIESFRKNLQFLTTFNSYYDNITQLMNLKYMLSFYLLYPQTLKATLQDLVQKSNLARSQTSNLLNSLIGSLSEFESYDGYAQQAYQSYLYPIFNQNICTTIFDPEQNYIEQVQIDPIKCKSLGNGIYQKGLLMSFKYINQIFDTFYSAALSNNIKVFMNTLNSMQQDSKIYQEYEFLQYSLLINKVVHQFVLQTYQLQFDYNFNLSLIIITIQFVIIILVSLLGWRGFFTYINNKSYQTKQLLDLIDINVLLDNPYVKSYFKKSI</sequence>
<dbReference type="RefSeq" id="XP_001020919.3">
    <property type="nucleotide sequence ID" value="XM_001020919.3"/>
</dbReference>
<dbReference type="KEGG" id="tet:TTHERM_00794000"/>
<gene>
    <name evidence="3" type="ORF">TTHERM_00794000</name>
</gene>
<evidence type="ECO:0000313" key="3">
    <source>
        <dbReference type="EMBL" id="EAS00674.3"/>
    </source>
</evidence>
<feature type="transmembrane region" description="Helical" evidence="2">
    <location>
        <begin position="250"/>
        <end position="269"/>
    </location>
</feature>
<keyword evidence="2 3" id="KW-0812">Transmembrane</keyword>
<proteinExistence type="predicted"/>
<feature type="transmembrane region" description="Helical" evidence="2">
    <location>
        <begin position="156"/>
        <end position="176"/>
    </location>
</feature>
<dbReference type="InParanoid" id="Q23W31"/>
<dbReference type="HOGENOM" id="CLU_350063_0_0_1"/>
<organism evidence="3 4">
    <name type="scientific">Tetrahymena thermophila (strain SB210)</name>
    <dbReference type="NCBI Taxonomy" id="312017"/>
    <lineage>
        <taxon>Eukaryota</taxon>
        <taxon>Sar</taxon>
        <taxon>Alveolata</taxon>
        <taxon>Ciliophora</taxon>
        <taxon>Intramacronucleata</taxon>
        <taxon>Oligohymenophorea</taxon>
        <taxon>Hymenostomatida</taxon>
        <taxon>Tetrahymenina</taxon>
        <taxon>Tetrahymenidae</taxon>
        <taxon>Tetrahymena</taxon>
    </lineage>
</organism>
<dbReference type="PANTHER" id="PTHR31600">
    <property type="entry name" value="TINY MACROCYSTS PROTEIN B-RELATED"/>
    <property type="match status" value="1"/>
</dbReference>
<feature type="transmembrane region" description="Helical" evidence="2">
    <location>
        <begin position="1207"/>
        <end position="1230"/>
    </location>
</feature>
<feature type="compositionally biased region" description="Low complexity" evidence="1">
    <location>
        <begin position="1133"/>
        <end position="1144"/>
    </location>
</feature>
<dbReference type="InterPro" id="IPR052994">
    <property type="entry name" value="Tiny_macrocysts_regulators"/>
</dbReference>
<keyword evidence="2" id="KW-1133">Transmembrane helix</keyword>
<evidence type="ECO:0000313" key="4">
    <source>
        <dbReference type="Proteomes" id="UP000009168"/>
    </source>
</evidence>
<feature type="transmembrane region" description="Helical" evidence="2">
    <location>
        <begin position="1730"/>
        <end position="1752"/>
    </location>
</feature>
<feature type="transmembrane region" description="Helical" evidence="2">
    <location>
        <begin position="1366"/>
        <end position="1386"/>
    </location>
</feature>
<feature type="transmembrane region" description="Helical" evidence="2">
    <location>
        <begin position="95"/>
        <end position="120"/>
    </location>
</feature>
<evidence type="ECO:0000256" key="2">
    <source>
        <dbReference type="SAM" id="Phobius"/>
    </source>
</evidence>
<feature type="transmembrane region" description="Helical" evidence="2">
    <location>
        <begin position="275"/>
        <end position="296"/>
    </location>
</feature>